<name>A0A812L0U2_9DINO</name>
<comment type="caution">
    <text evidence="2">The sequence shown here is derived from an EMBL/GenBank/DDBJ whole genome shotgun (WGS) entry which is preliminary data.</text>
</comment>
<evidence type="ECO:0000256" key="1">
    <source>
        <dbReference type="SAM" id="MobiDB-lite"/>
    </source>
</evidence>
<gene>
    <name evidence="2" type="ORF">SNAT2548_LOCUS10258</name>
</gene>
<feature type="region of interest" description="Disordered" evidence="1">
    <location>
        <begin position="153"/>
        <end position="194"/>
    </location>
</feature>
<sequence length="206" mass="21177">MAQSGTVPMPTVEAPSNPDIKPVEAGCVLWLRLVERSSSVGHQADDPGTGAAEAEQIAQSGTVPIPTVEAPSNPDIKPVEAGCVLWLRLVERSSSVGHQADDPGTGAAEAEQIAQSGTVPIPTVEAPSNPDIKPVEAGCVLWLRLVERSSSVGHQAADPGTGAAEAEQMAQSGTVPIPTSEAPSNPDIKPVEARQGRQGVFLAAFL</sequence>
<dbReference type="AlphaFoldDB" id="A0A812L0U2"/>
<dbReference type="EMBL" id="CAJNDS010000838">
    <property type="protein sequence ID" value="CAE7236955.1"/>
    <property type="molecule type" value="Genomic_DNA"/>
</dbReference>
<protein>
    <submittedName>
        <fullName evidence="2">Uncharacterized protein</fullName>
    </submittedName>
</protein>
<evidence type="ECO:0000313" key="3">
    <source>
        <dbReference type="Proteomes" id="UP000604046"/>
    </source>
</evidence>
<organism evidence="2 3">
    <name type="scientific">Symbiodinium natans</name>
    <dbReference type="NCBI Taxonomy" id="878477"/>
    <lineage>
        <taxon>Eukaryota</taxon>
        <taxon>Sar</taxon>
        <taxon>Alveolata</taxon>
        <taxon>Dinophyceae</taxon>
        <taxon>Suessiales</taxon>
        <taxon>Symbiodiniaceae</taxon>
        <taxon>Symbiodinium</taxon>
    </lineage>
</organism>
<evidence type="ECO:0000313" key="2">
    <source>
        <dbReference type="EMBL" id="CAE7236955.1"/>
    </source>
</evidence>
<proteinExistence type="predicted"/>
<dbReference type="Proteomes" id="UP000604046">
    <property type="component" value="Unassembled WGS sequence"/>
</dbReference>
<reference evidence="2" key="1">
    <citation type="submission" date="2021-02" db="EMBL/GenBank/DDBJ databases">
        <authorList>
            <person name="Dougan E. K."/>
            <person name="Rhodes N."/>
            <person name="Thang M."/>
            <person name="Chan C."/>
        </authorList>
    </citation>
    <scope>NUCLEOTIDE SEQUENCE</scope>
</reference>
<accession>A0A812L0U2</accession>
<feature type="region of interest" description="Disordered" evidence="1">
    <location>
        <begin position="1"/>
        <end position="20"/>
    </location>
</feature>
<keyword evidence="3" id="KW-1185">Reference proteome</keyword>